<feature type="region of interest" description="Disordered" evidence="6">
    <location>
        <begin position="94"/>
        <end position="189"/>
    </location>
</feature>
<dbReference type="InterPro" id="IPR002557">
    <property type="entry name" value="Chitin-bd_dom"/>
</dbReference>
<evidence type="ECO:0000256" key="5">
    <source>
        <dbReference type="ARBA" id="ARBA00023180"/>
    </source>
</evidence>
<dbReference type="RefSeq" id="XP_028151723.1">
    <property type="nucleotide sequence ID" value="XM_028295922.1"/>
</dbReference>
<feature type="non-terminal residue" evidence="9">
    <location>
        <position position="189"/>
    </location>
</feature>
<dbReference type="PANTHER" id="PTHR23301">
    <property type="entry name" value="CHITIN BINDING PERITROPHIN-A"/>
    <property type="match status" value="1"/>
</dbReference>
<evidence type="ECO:0000256" key="3">
    <source>
        <dbReference type="ARBA" id="ARBA00022737"/>
    </source>
</evidence>
<dbReference type="InterPro" id="IPR036508">
    <property type="entry name" value="Chitin-bd_dom_sf"/>
</dbReference>
<reference evidence="9" key="1">
    <citation type="submission" date="2025-08" db="UniProtKB">
        <authorList>
            <consortium name="RefSeq"/>
        </authorList>
    </citation>
    <scope>IDENTIFICATION</scope>
    <source>
        <tissue evidence="9">Whole insect</tissue>
    </source>
</reference>
<name>A0A6P7H201_DIAVI</name>
<feature type="non-terminal residue" evidence="9">
    <location>
        <position position="1"/>
    </location>
</feature>
<dbReference type="AlphaFoldDB" id="A0A6P7H201"/>
<sequence length="189" mass="20330">SYYSLFEYYVFIYLFLKILVCPVVDGYDSVYAALPDCSKFCLCLNGVPFEHQCSDGLLFNPRSNTCDWPQRTSCSGDNNVTTSAVPAVSTEYLTEEETTVHSSSTSNGENNVTGSVVPAVSTEDLTEEETTAQSSSTSSGENNVTGSAVPAVSTEDLTEEDTTVQSSSTSEESRNELPVGSEECLDGKK</sequence>
<keyword evidence="5" id="KW-0325">Glycoprotein</keyword>
<feature type="domain" description="Chitin-binding type-2" evidence="8">
    <location>
        <begin position="18"/>
        <end position="76"/>
    </location>
</feature>
<proteinExistence type="predicted"/>
<feature type="signal peptide" evidence="7">
    <location>
        <begin position="1"/>
        <end position="26"/>
    </location>
</feature>
<dbReference type="PROSITE" id="PS50940">
    <property type="entry name" value="CHIT_BIND_II"/>
    <property type="match status" value="1"/>
</dbReference>
<evidence type="ECO:0000256" key="7">
    <source>
        <dbReference type="SAM" id="SignalP"/>
    </source>
</evidence>
<dbReference type="Pfam" id="PF01607">
    <property type="entry name" value="CBM_14"/>
    <property type="match status" value="1"/>
</dbReference>
<keyword evidence="1" id="KW-0147">Chitin-binding</keyword>
<dbReference type="Gene3D" id="2.170.140.10">
    <property type="entry name" value="Chitin binding domain"/>
    <property type="match status" value="1"/>
</dbReference>
<dbReference type="GO" id="GO:0005576">
    <property type="term" value="C:extracellular region"/>
    <property type="evidence" value="ECO:0007669"/>
    <property type="project" value="InterPro"/>
</dbReference>
<organism evidence="9">
    <name type="scientific">Diabrotica virgifera virgifera</name>
    <name type="common">western corn rootworm</name>
    <dbReference type="NCBI Taxonomy" id="50390"/>
    <lineage>
        <taxon>Eukaryota</taxon>
        <taxon>Metazoa</taxon>
        <taxon>Ecdysozoa</taxon>
        <taxon>Arthropoda</taxon>
        <taxon>Hexapoda</taxon>
        <taxon>Insecta</taxon>
        <taxon>Pterygota</taxon>
        <taxon>Neoptera</taxon>
        <taxon>Endopterygota</taxon>
        <taxon>Coleoptera</taxon>
        <taxon>Polyphaga</taxon>
        <taxon>Cucujiformia</taxon>
        <taxon>Chrysomeloidea</taxon>
        <taxon>Chrysomelidae</taxon>
        <taxon>Galerucinae</taxon>
        <taxon>Diabroticina</taxon>
        <taxon>Diabroticites</taxon>
        <taxon>Diabrotica</taxon>
    </lineage>
</organism>
<evidence type="ECO:0000256" key="4">
    <source>
        <dbReference type="ARBA" id="ARBA00023157"/>
    </source>
</evidence>
<keyword evidence="2 7" id="KW-0732">Signal</keyword>
<evidence type="ECO:0000256" key="1">
    <source>
        <dbReference type="ARBA" id="ARBA00022669"/>
    </source>
</evidence>
<dbReference type="SMART" id="SM00494">
    <property type="entry name" value="ChtBD2"/>
    <property type="match status" value="1"/>
</dbReference>
<feature type="chain" id="PRO_5028294440" evidence="7">
    <location>
        <begin position="27"/>
        <end position="189"/>
    </location>
</feature>
<keyword evidence="3" id="KW-0677">Repeat</keyword>
<dbReference type="GO" id="GO:0008061">
    <property type="term" value="F:chitin binding"/>
    <property type="evidence" value="ECO:0007669"/>
    <property type="project" value="UniProtKB-KW"/>
</dbReference>
<dbReference type="SUPFAM" id="SSF57625">
    <property type="entry name" value="Invertebrate chitin-binding proteins"/>
    <property type="match status" value="1"/>
</dbReference>
<evidence type="ECO:0000313" key="9">
    <source>
        <dbReference type="RefSeq" id="XP_028151723.1"/>
    </source>
</evidence>
<keyword evidence="4" id="KW-1015">Disulfide bond</keyword>
<accession>A0A6P7H201</accession>
<dbReference type="InterPro" id="IPR051940">
    <property type="entry name" value="Chitin_bind-dev_reg"/>
</dbReference>
<gene>
    <name evidence="9" type="primary">LOC114345099</name>
</gene>
<feature type="compositionally biased region" description="Low complexity" evidence="6">
    <location>
        <begin position="131"/>
        <end position="141"/>
    </location>
</feature>
<evidence type="ECO:0000256" key="6">
    <source>
        <dbReference type="SAM" id="MobiDB-lite"/>
    </source>
</evidence>
<evidence type="ECO:0000259" key="8">
    <source>
        <dbReference type="PROSITE" id="PS50940"/>
    </source>
</evidence>
<evidence type="ECO:0000256" key="2">
    <source>
        <dbReference type="ARBA" id="ARBA00022729"/>
    </source>
</evidence>
<dbReference type="PANTHER" id="PTHR23301:SF0">
    <property type="entry name" value="CHITIN-BINDING TYPE-2 DOMAIN-CONTAINING PROTEIN-RELATED"/>
    <property type="match status" value="1"/>
</dbReference>
<protein>
    <submittedName>
        <fullName evidence="9">Uncharacterized protein LOC114345099</fullName>
    </submittedName>
</protein>
<dbReference type="InParanoid" id="A0A6P7H201"/>